<sequence length="116" mass="13480">MNVFTKNKSSKKIYFYEKSCGENTFTRHRTRAQKRSLHNDRTSVPIGRYVATERPFRSVARSLRSDQASVPFGRYVATELEPKLDHHVATERPFRSMLSSVRSTFRPSSSETSIRH</sequence>
<reference evidence="1" key="1">
    <citation type="submission" date="2019-12" db="EMBL/GenBank/DDBJ databases">
        <title>Genome sequencing and annotation of Brassica cretica.</title>
        <authorList>
            <person name="Studholme D.J."/>
            <person name="Sarris P."/>
        </authorList>
    </citation>
    <scope>NUCLEOTIDE SEQUENCE</scope>
    <source>
        <strain evidence="1">PFS-109/04</strain>
        <tissue evidence="1">Leaf</tissue>
    </source>
</reference>
<evidence type="ECO:0000313" key="1">
    <source>
        <dbReference type="EMBL" id="KAF3598369.1"/>
    </source>
</evidence>
<comment type="caution">
    <text evidence="1">The sequence shown here is derived from an EMBL/GenBank/DDBJ whole genome shotgun (WGS) entry which is preliminary data.</text>
</comment>
<dbReference type="EMBL" id="QGKX02000004">
    <property type="protein sequence ID" value="KAF3598369.1"/>
    <property type="molecule type" value="Genomic_DNA"/>
</dbReference>
<accession>A0A8S9SCB6</accession>
<dbReference type="Proteomes" id="UP000712600">
    <property type="component" value="Unassembled WGS sequence"/>
</dbReference>
<dbReference type="AlphaFoldDB" id="A0A8S9SCB6"/>
<protein>
    <submittedName>
        <fullName evidence="1">Uncharacterized protein</fullName>
    </submittedName>
</protein>
<evidence type="ECO:0000313" key="2">
    <source>
        <dbReference type="Proteomes" id="UP000712600"/>
    </source>
</evidence>
<organism evidence="1 2">
    <name type="scientific">Brassica cretica</name>
    <name type="common">Mustard</name>
    <dbReference type="NCBI Taxonomy" id="69181"/>
    <lineage>
        <taxon>Eukaryota</taxon>
        <taxon>Viridiplantae</taxon>
        <taxon>Streptophyta</taxon>
        <taxon>Embryophyta</taxon>
        <taxon>Tracheophyta</taxon>
        <taxon>Spermatophyta</taxon>
        <taxon>Magnoliopsida</taxon>
        <taxon>eudicotyledons</taxon>
        <taxon>Gunneridae</taxon>
        <taxon>Pentapetalae</taxon>
        <taxon>rosids</taxon>
        <taxon>malvids</taxon>
        <taxon>Brassicales</taxon>
        <taxon>Brassicaceae</taxon>
        <taxon>Brassiceae</taxon>
        <taxon>Brassica</taxon>
    </lineage>
</organism>
<proteinExistence type="predicted"/>
<gene>
    <name evidence="1" type="ORF">F2Q69_00034478</name>
</gene>
<name>A0A8S9SCB6_BRACR</name>